<proteinExistence type="predicted"/>
<organism evidence="10">
    <name type="scientific">Streptomyces sp. MA37</name>
    <dbReference type="NCBI Taxonomy" id="1400207"/>
    <lineage>
        <taxon>Bacteria</taxon>
        <taxon>Bacillati</taxon>
        <taxon>Actinomycetota</taxon>
        <taxon>Actinomycetes</taxon>
        <taxon>Kitasatosporales</taxon>
        <taxon>Streptomycetaceae</taxon>
        <taxon>Streptomyces</taxon>
    </lineage>
</organism>
<dbReference type="InterPro" id="IPR050171">
    <property type="entry name" value="MFS_Transporters"/>
</dbReference>
<dbReference type="PROSITE" id="PS00216">
    <property type="entry name" value="SUGAR_TRANSPORT_1"/>
    <property type="match status" value="1"/>
</dbReference>
<feature type="transmembrane region" description="Helical" evidence="8">
    <location>
        <begin position="28"/>
        <end position="47"/>
    </location>
</feature>
<feature type="transmembrane region" description="Helical" evidence="8">
    <location>
        <begin position="120"/>
        <end position="137"/>
    </location>
</feature>
<feature type="transmembrane region" description="Helical" evidence="8">
    <location>
        <begin position="90"/>
        <end position="108"/>
    </location>
</feature>
<protein>
    <submittedName>
        <fullName evidence="10">MFS family</fullName>
    </submittedName>
</protein>
<evidence type="ECO:0000313" key="10">
    <source>
        <dbReference type="EMBL" id="CEG06576.1"/>
    </source>
</evidence>
<gene>
    <name evidence="10" type="primary">orf1</name>
</gene>
<evidence type="ECO:0000259" key="9">
    <source>
        <dbReference type="PROSITE" id="PS50850"/>
    </source>
</evidence>
<evidence type="ECO:0000256" key="4">
    <source>
        <dbReference type="ARBA" id="ARBA00022692"/>
    </source>
</evidence>
<feature type="domain" description="Major facilitator superfamily (MFS) profile" evidence="9">
    <location>
        <begin position="1"/>
        <end position="412"/>
    </location>
</feature>
<feature type="transmembrane region" description="Helical" evidence="8">
    <location>
        <begin position="296"/>
        <end position="316"/>
    </location>
</feature>
<reference evidence="10" key="1">
    <citation type="submission" date="2014-09" db="EMBL/GenBank/DDBJ databases">
        <title>Identification of a fluorometabolite from Streptomyces sp. MA37: (2R,3S,4S)-5-Fluoro-2,3,4-trihydroxypentanoic acid.</title>
        <authorList>
            <person name="Ma L."/>
            <person name="Bartholome A."/>
            <person name="Tong H.M."/>
            <person name="YU Y."/>
            <person name="Shepherd T."/>
            <person name="Kyeremeh K."/>
            <person name="Deng H."/>
            <person name="O'Hagan D."/>
        </authorList>
    </citation>
    <scope>NUCLEOTIDE SEQUENCE</scope>
    <source>
        <strain evidence="10">MA37</strain>
    </source>
</reference>
<evidence type="ECO:0000256" key="3">
    <source>
        <dbReference type="ARBA" id="ARBA00022475"/>
    </source>
</evidence>
<dbReference type="PANTHER" id="PTHR23517">
    <property type="entry name" value="RESISTANCE PROTEIN MDTM, PUTATIVE-RELATED-RELATED"/>
    <property type="match status" value="1"/>
</dbReference>
<evidence type="ECO:0000256" key="5">
    <source>
        <dbReference type="ARBA" id="ARBA00022989"/>
    </source>
</evidence>
<evidence type="ECO:0000256" key="7">
    <source>
        <dbReference type="SAM" id="MobiDB-lite"/>
    </source>
</evidence>
<dbReference type="PANTHER" id="PTHR23517:SF13">
    <property type="entry name" value="MAJOR FACILITATOR SUPERFAMILY MFS_1"/>
    <property type="match status" value="1"/>
</dbReference>
<feature type="transmembrane region" description="Helical" evidence="8">
    <location>
        <begin position="359"/>
        <end position="380"/>
    </location>
</feature>
<feature type="transmembrane region" description="Helical" evidence="8">
    <location>
        <begin position="53"/>
        <end position="78"/>
    </location>
</feature>
<name>A0A0A1IVI4_9ACTN</name>
<evidence type="ECO:0000256" key="2">
    <source>
        <dbReference type="ARBA" id="ARBA00022448"/>
    </source>
</evidence>
<feature type="transmembrane region" description="Helical" evidence="8">
    <location>
        <begin position="322"/>
        <end position="339"/>
    </location>
</feature>
<dbReference type="SUPFAM" id="SSF103473">
    <property type="entry name" value="MFS general substrate transporter"/>
    <property type="match status" value="1"/>
</dbReference>
<keyword evidence="6 8" id="KW-0472">Membrane</keyword>
<keyword evidence="4 8" id="KW-0812">Transmembrane</keyword>
<accession>A0A0A1IVI4</accession>
<keyword evidence="2" id="KW-0813">Transport</keyword>
<dbReference type="AlphaFoldDB" id="A0A0A1IVI4"/>
<dbReference type="GO" id="GO:0022857">
    <property type="term" value="F:transmembrane transporter activity"/>
    <property type="evidence" value="ECO:0007669"/>
    <property type="project" value="InterPro"/>
</dbReference>
<keyword evidence="3" id="KW-1003">Cell membrane</keyword>
<feature type="transmembrane region" description="Helical" evidence="8">
    <location>
        <begin position="182"/>
        <end position="200"/>
    </location>
</feature>
<feature type="region of interest" description="Disordered" evidence="7">
    <location>
        <begin position="1"/>
        <end position="22"/>
    </location>
</feature>
<dbReference type="Pfam" id="PF07690">
    <property type="entry name" value="MFS_1"/>
    <property type="match status" value="1"/>
</dbReference>
<feature type="transmembrane region" description="Helical" evidence="8">
    <location>
        <begin position="264"/>
        <end position="284"/>
    </location>
</feature>
<dbReference type="InterPro" id="IPR011701">
    <property type="entry name" value="MFS"/>
</dbReference>
<dbReference type="InterPro" id="IPR020846">
    <property type="entry name" value="MFS_dom"/>
</dbReference>
<comment type="subcellular location">
    <subcellularLocation>
        <location evidence="1">Cell membrane</location>
        <topology evidence="1">Multi-pass membrane protein</topology>
    </subcellularLocation>
</comment>
<keyword evidence="5 8" id="KW-1133">Transmembrane helix</keyword>
<dbReference type="GO" id="GO:0005886">
    <property type="term" value="C:plasma membrane"/>
    <property type="evidence" value="ECO:0007669"/>
    <property type="project" value="UniProtKB-SubCell"/>
</dbReference>
<sequence length="417" mass="42819">MTAYDDRPSTHTGDGSGTHRPARPFRTVAFGVGAVLAANSTPTPLYVTYQERWGFSAGTLTTVFAVYAAGVLAALLLVGGLSDRIGRRPVLQGSLCALIASYALFLAADGVTWLYCARAVQGLATGVFTGAAGAALADLHPRADHRTAGLVNSAAMPSGLAVGATVSGALAEWGPAPLRSPFLVLAGVSLVVLAAISAWVPETVAAPGRQWSRVVRLQPLRVPPEARREFLVAAMGVAVAWAVGGLYLGLAGSLVKELLHGSDSFVAGLVILSMQGVAGAAQLTWALRWSTVPDRVASAVGCAALCLGILAVASALFTGSPVLFFAGSAVTGVGFGLAFMGSSRRITQAAPLARRGETLAAFFVVAYLAFSVPSVLAGLLTTRFGLVHTFYLFAETTALLSAATAVRSVRLDAIHLS</sequence>
<dbReference type="Gene3D" id="1.20.1250.20">
    <property type="entry name" value="MFS general substrate transporter like domains"/>
    <property type="match status" value="1"/>
</dbReference>
<feature type="transmembrane region" description="Helical" evidence="8">
    <location>
        <begin position="230"/>
        <end position="252"/>
    </location>
</feature>
<evidence type="ECO:0000256" key="1">
    <source>
        <dbReference type="ARBA" id="ARBA00004651"/>
    </source>
</evidence>
<dbReference type="InterPro" id="IPR036259">
    <property type="entry name" value="MFS_trans_sf"/>
</dbReference>
<evidence type="ECO:0000256" key="6">
    <source>
        <dbReference type="ARBA" id="ARBA00023136"/>
    </source>
</evidence>
<dbReference type="PROSITE" id="PS50850">
    <property type="entry name" value="MFS"/>
    <property type="match status" value="1"/>
</dbReference>
<feature type="transmembrane region" description="Helical" evidence="8">
    <location>
        <begin position="149"/>
        <end position="170"/>
    </location>
</feature>
<evidence type="ECO:0000256" key="8">
    <source>
        <dbReference type="SAM" id="Phobius"/>
    </source>
</evidence>
<dbReference type="EMBL" id="LN612605">
    <property type="protein sequence ID" value="CEG06576.1"/>
    <property type="molecule type" value="Genomic_DNA"/>
</dbReference>
<dbReference type="InterPro" id="IPR005829">
    <property type="entry name" value="Sugar_transporter_CS"/>
</dbReference>